<dbReference type="GO" id="GO:0000977">
    <property type="term" value="F:RNA polymerase II transcription regulatory region sequence-specific DNA binding"/>
    <property type="evidence" value="ECO:0007669"/>
    <property type="project" value="TreeGrafter"/>
</dbReference>
<evidence type="ECO:0000256" key="2">
    <source>
        <dbReference type="ARBA" id="ARBA00023125"/>
    </source>
</evidence>
<evidence type="ECO:0000256" key="3">
    <source>
        <dbReference type="ARBA" id="ARBA00023163"/>
    </source>
</evidence>
<accession>A0A8J6BDE2</accession>
<evidence type="ECO:0000256" key="4">
    <source>
        <dbReference type="ARBA" id="ARBA00023242"/>
    </source>
</evidence>
<dbReference type="GO" id="GO:0001227">
    <property type="term" value="F:DNA-binding transcription repressor activity, RNA polymerase II-specific"/>
    <property type="evidence" value="ECO:0007669"/>
    <property type="project" value="UniProtKB-ARBA"/>
</dbReference>
<keyword evidence="7" id="KW-1185">Reference proteome</keyword>
<keyword evidence="2" id="KW-0238">DNA-binding</keyword>
<keyword evidence="3" id="KW-0804">Transcription</keyword>
<keyword evidence="4" id="KW-0539">Nucleus</keyword>
<organism evidence="6 7">
    <name type="scientific">Eleutherodactylus coqui</name>
    <name type="common">Puerto Rican coqui</name>
    <dbReference type="NCBI Taxonomy" id="57060"/>
    <lineage>
        <taxon>Eukaryota</taxon>
        <taxon>Metazoa</taxon>
        <taxon>Chordata</taxon>
        <taxon>Craniata</taxon>
        <taxon>Vertebrata</taxon>
        <taxon>Euteleostomi</taxon>
        <taxon>Amphibia</taxon>
        <taxon>Batrachia</taxon>
        <taxon>Anura</taxon>
        <taxon>Neobatrachia</taxon>
        <taxon>Hyloidea</taxon>
        <taxon>Eleutherodactylidae</taxon>
        <taxon>Eleutherodactylinae</taxon>
        <taxon>Eleutherodactylus</taxon>
        <taxon>Eleutherodactylus</taxon>
    </lineage>
</organism>
<dbReference type="PANTHER" id="PTHR23349">
    <property type="entry name" value="BASIC HELIX-LOOP-HELIX TRANSCRIPTION FACTOR, TWIST"/>
    <property type="match status" value="1"/>
</dbReference>
<dbReference type="GO" id="GO:0005634">
    <property type="term" value="C:nucleus"/>
    <property type="evidence" value="ECO:0007669"/>
    <property type="project" value="UniProtKB-ARBA"/>
</dbReference>
<dbReference type="Gene3D" id="4.10.280.10">
    <property type="entry name" value="Helix-loop-helix DNA-binding domain"/>
    <property type="match status" value="1"/>
</dbReference>
<dbReference type="InterPro" id="IPR050283">
    <property type="entry name" value="E-box_TF_Regulators"/>
</dbReference>
<comment type="caution">
    <text evidence="6">The sequence shown here is derived from an EMBL/GenBank/DDBJ whole genome shotgun (WGS) entry which is preliminary data.</text>
</comment>
<keyword evidence="1" id="KW-0805">Transcription regulation</keyword>
<gene>
    <name evidence="6" type="ORF">GDO78_018572</name>
</gene>
<dbReference type="AlphaFoldDB" id="A0A8J6BDE2"/>
<dbReference type="GO" id="GO:0060429">
    <property type="term" value="P:epithelium development"/>
    <property type="evidence" value="ECO:0007669"/>
    <property type="project" value="UniProtKB-ARBA"/>
</dbReference>
<dbReference type="InterPro" id="IPR011598">
    <property type="entry name" value="bHLH_dom"/>
</dbReference>
<dbReference type="GO" id="GO:0048513">
    <property type="term" value="P:animal organ development"/>
    <property type="evidence" value="ECO:0007669"/>
    <property type="project" value="UniProtKB-ARBA"/>
</dbReference>
<proteinExistence type="predicted"/>
<dbReference type="GO" id="GO:0046983">
    <property type="term" value="F:protein dimerization activity"/>
    <property type="evidence" value="ECO:0007669"/>
    <property type="project" value="InterPro"/>
</dbReference>
<reference evidence="6" key="1">
    <citation type="thesis" date="2020" institute="ProQuest LLC" country="789 East Eisenhower Parkway, Ann Arbor, MI, USA">
        <title>Comparative Genomics and Chromosome Evolution.</title>
        <authorList>
            <person name="Mudd A.B."/>
        </authorList>
    </citation>
    <scope>NUCLEOTIDE SEQUENCE</scope>
    <source>
        <strain evidence="6">HN-11 Male</strain>
        <tissue evidence="6">Kidney and liver</tissue>
    </source>
</reference>
<evidence type="ECO:0000256" key="1">
    <source>
        <dbReference type="ARBA" id="ARBA00023015"/>
    </source>
</evidence>
<dbReference type="FunFam" id="4.10.280.10:FF:000038">
    <property type="entry name" value="achaete-scute homolog 3"/>
    <property type="match status" value="1"/>
</dbReference>
<dbReference type="GO" id="GO:0005667">
    <property type="term" value="C:transcription regulator complex"/>
    <property type="evidence" value="ECO:0007669"/>
    <property type="project" value="UniProtKB-ARBA"/>
</dbReference>
<dbReference type="OrthoDB" id="6241467at2759"/>
<dbReference type="PROSITE" id="PS50888">
    <property type="entry name" value="BHLH"/>
    <property type="match status" value="1"/>
</dbReference>
<dbReference type="SMART" id="SM00353">
    <property type="entry name" value="HLH"/>
    <property type="match status" value="1"/>
</dbReference>
<feature type="domain" description="BHLH" evidence="5">
    <location>
        <begin position="87"/>
        <end position="139"/>
    </location>
</feature>
<evidence type="ECO:0000259" key="5">
    <source>
        <dbReference type="PROSITE" id="PS50888"/>
    </source>
</evidence>
<dbReference type="InterPro" id="IPR036638">
    <property type="entry name" value="HLH_DNA-bd_sf"/>
</dbReference>
<sequence>MTNNQYGQSERTPLVSDAFASSSVPLPPFYVDPSMMLHFPQFHRCQDMTLLSYVETPGMEHYYGSLYGLPAQPPCQYGNADGYYGPSYVRKRNERERQRVKCVNEGYARLRRHLPQEYTEKRLSKVQTLRAAIKYIGCLQEAVRWEKKEDSGGAVQQYERARNNRRCER</sequence>
<dbReference type="SUPFAM" id="SSF47459">
    <property type="entry name" value="HLH, helix-loop-helix DNA-binding domain"/>
    <property type="match status" value="1"/>
</dbReference>
<dbReference type="EMBL" id="WNTK01032211">
    <property type="protein sequence ID" value="KAG9460965.1"/>
    <property type="molecule type" value="Genomic_DNA"/>
</dbReference>
<protein>
    <recommendedName>
        <fullName evidence="5">BHLH domain-containing protein</fullName>
    </recommendedName>
</protein>
<dbReference type="PANTHER" id="PTHR23349:SF108">
    <property type="entry name" value="BHLH DOMAIN-CONTAINING PROTEIN"/>
    <property type="match status" value="1"/>
</dbReference>
<dbReference type="Proteomes" id="UP000770717">
    <property type="component" value="Unassembled WGS sequence"/>
</dbReference>
<dbReference type="Pfam" id="PF00010">
    <property type="entry name" value="HLH"/>
    <property type="match status" value="1"/>
</dbReference>
<evidence type="ECO:0000313" key="6">
    <source>
        <dbReference type="EMBL" id="KAG9460965.1"/>
    </source>
</evidence>
<dbReference type="CDD" id="cd19745">
    <property type="entry name" value="bHLH_TS_ASCL3"/>
    <property type="match status" value="1"/>
</dbReference>
<name>A0A8J6BDE2_ELECQ</name>
<evidence type="ECO:0000313" key="7">
    <source>
        <dbReference type="Proteomes" id="UP000770717"/>
    </source>
</evidence>